<evidence type="ECO:0000256" key="2">
    <source>
        <dbReference type="ARBA" id="ARBA00023015"/>
    </source>
</evidence>
<gene>
    <name evidence="6" type="ORF">FHS28_002848</name>
</gene>
<keyword evidence="3 6" id="KW-0238">DNA-binding</keyword>
<protein>
    <submittedName>
        <fullName evidence="6">DNA-binding transcriptional LysR family regulator</fullName>
    </submittedName>
</protein>
<name>A0ABR6GTL5_9BURK</name>
<evidence type="ECO:0000313" key="7">
    <source>
        <dbReference type="Proteomes" id="UP000574369"/>
    </source>
</evidence>
<keyword evidence="4" id="KW-0804">Transcription</keyword>
<dbReference type="PROSITE" id="PS50931">
    <property type="entry name" value="HTH_LYSR"/>
    <property type="match status" value="1"/>
</dbReference>
<dbReference type="SUPFAM" id="SSF53850">
    <property type="entry name" value="Periplasmic binding protein-like II"/>
    <property type="match status" value="1"/>
</dbReference>
<dbReference type="Gene3D" id="1.10.10.10">
    <property type="entry name" value="Winged helix-like DNA-binding domain superfamily/Winged helix DNA-binding domain"/>
    <property type="match status" value="1"/>
</dbReference>
<evidence type="ECO:0000313" key="6">
    <source>
        <dbReference type="EMBL" id="MBB3195442.1"/>
    </source>
</evidence>
<dbReference type="SUPFAM" id="SSF46785">
    <property type="entry name" value="Winged helix' DNA-binding domain"/>
    <property type="match status" value="1"/>
</dbReference>
<reference evidence="6 7" key="1">
    <citation type="submission" date="2020-08" db="EMBL/GenBank/DDBJ databases">
        <title>Genomic Encyclopedia of Type Strains, Phase III (KMG-III): the genomes of soil and plant-associated and newly described type strains.</title>
        <authorList>
            <person name="Whitman W."/>
        </authorList>
    </citation>
    <scope>NUCLEOTIDE SEQUENCE [LARGE SCALE GENOMIC DNA]</scope>
    <source>
        <strain evidence="6 7">CECT 7247</strain>
    </source>
</reference>
<dbReference type="InterPro" id="IPR036390">
    <property type="entry name" value="WH_DNA-bd_sf"/>
</dbReference>
<dbReference type="InterPro" id="IPR000847">
    <property type="entry name" value="LysR_HTH_N"/>
</dbReference>
<evidence type="ECO:0000259" key="5">
    <source>
        <dbReference type="PROSITE" id="PS50931"/>
    </source>
</evidence>
<feature type="domain" description="HTH lysR-type" evidence="5">
    <location>
        <begin position="1"/>
        <end position="23"/>
    </location>
</feature>
<dbReference type="GO" id="GO:0003677">
    <property type="term" value="F:DNA binding"/>
    <property type="evidence" value="ECO:0007669"/>
    <property type="project" value="UniProtKB-KW"/>
</dbReference>
<dbReference type="InterPro" id="IPR036388">
    <property type="entry name" value="WH-like_DNA-bd_sf"/>
</dbReference>
<dbReference type="Gene3D" id="3.40.190.290">
    <property type="match status" value="1"/>
</dbReference>
<sequence length="270" mass="29371">MGALERRLGAQLLQRSTRVVNLTDAGRTYFQRMKPLLDEVAHADSELMGSTGELSGLVRIAASATFGRLHVLPLVPKLLALHPKLKLDLQLTDGVQDLLAEGIDIAIRISPTVSPDAVVRRVATTAMVCVASRQYFALHGFPKTPEDLVHHNCLIFNGINQWVFNGPRGRRSVTVSGNLASNTVETILSAVHAGVGIGMFNSASLAGERLESDVCRVLEAFIGQTRDVCLIWPSRKFIPVRVRQVTEFFASELSGRLGPNGESDSHDAVR</sequence>
<keyword evidence="2" id="KW-0805">Transcription regulation</keyword>
<dbReference type="CDD" id="cd08422">
    <property type="entry name" value="PBP2_CrgA_like"/>
    <property type="match status" value="1"/>
</dbReference>
<accession>A0ABR6GTL5</accession>
<evidence type="ECO:0000256" key="4">
    <source>
        <dbReference type="ARBA" id="ARBA00023163"/>
    </source>
</evidence>
<proteinExistence type="inferred from homology"/>
<dbReference type="PANTHER" id="PTHR30537:SF5">
    <property type="entry name" value="HTH-TYPE TRANSCRIPTIONAL ACTIVATOR TTDR-RELATED"/>
    <property type="match status" value="1"/>
</dbReference>
<dbReference type="EMBL" id="JACHXO010000005">
    <property type="protein sequence ID" value="MBB3195442.1"/>
    <property type="molecule type" value="Genomic_DNA"/>
</dbReference>
<dbReference type="Proteomes" id="UP000574369">
    <property type="component" value="Unassembled WGS sequence"/>
</dbReference>
<organism evidence="6 7">
    <name type="scientific">Roseateles terrae</name>
    <dbReference type="NCBI Taxonomy" id="431060"/>
    <lineage>
        <taxon>Bacteria</taxon>
        <taxon>Pseudomonadati</taxon>
        <taxon>Pseudomonadota</taxon>
        <taxon>Betaproteobacteria</taxon>
        <taxon>Burkholderiales</taxon>
        <taxon>Sphaerotilaceae</taxon>
        <taxon>Roseateles</taxon>
    </lineage>
</organism>
<comment type="caution">
    <text evidence="6">The sequence shown here is derived from an EMBL/GenBank/DDBJ whole genome shotgun (WGS) entry which is preliminary data.</text>
</comment>
<comment type="similarity">
    <text evidence="1">Belongs to the LysR transcriptional regulatory family.</text>
</comment>
<evidence type="ECO:0000256" key="3">
    <source>
        <dbReference type="ARBA" id="ARBA00023125"/>
    </source>
</evidence>
<dbReference type="Pfam" id="PF03466">
    <property type="entry name" value="LysR_substrate"/>
    <property type="match status" value="1"/>
</dbReference>
<dbReference type="InterPro" id="IPR005119">
    <property type="entry name" value="LysR_subst-bd"/>
</dbReference>
<keyword evidence="7" id="KW-1185">Reference proteome</keyword>
<dbReference type="PANTHER" id="PTHR30537">
    <property type="entry name" value="HTH-TYPE TRANSCRIPTIONAL REGULATOR"/>
    <property type="match status" value="1"/>
</dbReference>
<dbReference type="InterPro" id="IPR058163">
    <property type="entry name" value="LysR-type_TF_proteobact-type"/>
</dbReference>
<evidence type="ECO:0000256" key="1">
    <source>
        <dbReference type="ARBA" id="ARBA00009437"/>
    </source>
</evidence>